<dbReference type="Gene3D" id="1.25.40.20">
    <property type="entry name" value="Ankyrin repeat-containing domain"/>
    <property type="match status" value="2"/>
</dbReference>
<dbReference type="OrthoDB" id="341259at2759"/>
<evidence type="ECO:0000256" key="4">
    <source>
        <dbReference type="SAM" id="MobiDB-lite"/>
    </source>
</evidence>
<feature type="repeat" description="ANK" evidence="3">
    <location>
        <begin position="379"/>
        <end position="411"/>
    </location>
</feature>
<feature type="repeat" description="ANK" evidence="3">
    <location>
        <begin position="307"/>
        <end position="339"/>
    </location>
</feature>
<keyword evidence="7" id="KW-1185">Reference proteome</keyword>
<dbReference type="PROSITE" id="PS50088">
    <property type="entry name" value="ANK_REPEAT"/>
    <property type="match status" value="3"/>
</dbReference>
<feature type="compositionally biased region" description="Basic and acidic residues" evidence="4">
    <location>
        <begin position="547"/>
        <end position="562"/>
    </location>
</feature>
<feature type="signal peptide" evidence="5">
    <location>
        <begin position="1"/>
        <end position="19"/>
    </location>
</feature>
<feature type="region of interest" description="Disordered" evidence="4">
    <location>
        <begin position="502"/>
        <end position="582"/>
    </location>
</feature>
<evidence type="ECO:0000256" key="3">
    <source>
        <dbReference type="PROSITE-ProRule" id="PRU00023"/>
    </source>
</evidence>
<dbReference type="Pfam" id="PF12796">
    <property type="entry name" value="Ank_2"/>
    <property type="match status" value="2"/>
</dbReference>
<dbReference type="InterPro" id="IPR036770">
    <property type="entry name" value="Ankyrin_rpt-contain_sf"/>
</dbReference>
<feature type="chain" id="PRO_5025371902" evidence="5">
    <location>
        <begin position="20"/>
        <end position="582"/>
    </location>
</feature>
<dbReference type="SMART" id="SM00248">
    <property type="entry name" value="ANK"/>
    <property type="match status" value="4"/>
</dbReference>
<organism evidence="6 7">
    <name type="scientific">Bimuria novae-zelandiae CBS 107.79</name>
    <dbReference type="NCBI Taxonomy" id="1447943"/>
    <lineage>
        <taxon>Eukaryota</taxon>
        <taxon>Fungi</taxon>
        <taxon>Dikarya</taxon>
        <taxon>Ascomycota</taxon>
        <taxon>Pezizomycotina</taxon>
        <taxon>Dothideomycetes</taxon>
        <taxon>Pleosporomycetidae</taxon>
        <taxon>Pleosporales</taxon>
        <taxon>Massarineae</taxon>
        <taxon>Didymosphaeriaceae</taxon>
        <taxon>Bimuria</taxon>
    </lineage>
</organism>
<feature type="repeat" description="ANK" evidence="3">
    <location>
        <begin position="412"/>
        <end position="444"/>
    </location>
</feature>
<keyword evidence="2 3" id="KW-0040">ANK repeat</keyword>
<dbReference type="Proteomes" id="UP000800036">
    <property type="component" value="Unassembled WGS sequence"/>
</dbReference>
<dbReference type="PANTHER" id="PTHR24173">
    <property type="entry name" value="ANKYRIN REPEAT CONTAINING"/>
    <property type="match status" value="1"/>
</dbReference>
<evidence type="ECO:0000256" key="1">
    <source>
        <dbReference type="ARBA" id="ARBA00022737"/>
    </source>
</evidence>
<evidence type="ECO:0000313" key="6">
    <source>
        <dbReference type="EMBL" id="KAF1967742.1"/>
    </source>
</evidence>
<dbReference type="EMBL" id="ML976728">
    <property type="protein sequence ID" value="KAF1967742.1"/>
    <property type="molecule type" value="Genomic_DNA"/>
</dbReference>
<sequence length="582" mass="65389">MDPLSVTASIIAVLTAASAVLKTLEGIKARGSSSPDLVTLMNAERVKKAQKSIYQLVDFAAQNLAKPTRRPRLLELSAKKRKELVDIKDAISENHRNLQVILLATNLQQTFIIRKTILVQHGHQVGSLTTMEQALNTISAAQSTTTATEDTSTAIVSNGQLQAPNSGSTSPGPTSGVVQRVQDNTELRVATKRTNFYHCTYHFPVWLLRSALVYTSWNNLSGTNASWALHMPRYVTNDHLWIHIKKGSISEVKKLLAERVISPYDVEKSGISILQWAVLKRKVAISALLAAEGADWHWKDKSGDDKKGRTALHYAALKGCIECMRALLEAGADPHRKSFRRHTPLHKIHLQENGSQKHIESEIATLLRYGADLEARNRFGRTPLHLAVQNKHSETVAGLANHGANVNTLDHRRNAPLHSAIYYNNIEIIKILAAYGAEPSWNTSCGIQTVVEAAAQFGSVEMMNALATSQFPPVFRDPACIFKIFEEDRDRLFVGGAVVKEDEEAEEEERKKEKEKEKEEGEKEKEKKERKEKEKGRKKEKKKERKKEKEKERKKEKEKEDAKEEEDIFPNTLEDLSREPIT</sequence>
<evidence type="ECO:0000256" key="2">
    <source>
        <dbReference type="ARBA" id="ARBA00023043"/>
    </source>
</evidence>
<dbReference type="InterPro" id="IPR002110">
    <property type="entry name" value="Ankyrin_rpt"/>
</dbReference>
<keyword evidence="5" id="KW-0732">Signal</keyword>
<feature type="compositionally biased region" description="Basic and acidic residues" evidence="4">
    <location>
        <begin position="508"/>
        <end position="537"/>
    </location>
</feature>
<reference evidence="6" key="1">
    <citation type="journal article" date="2020" name="Stud. Mycol.">
        <title>101 Dothideomycetes genomes: a test case for predicting lifestyles and emergence of pathogens.</title>
        <authorList>
            <person name="Haridas S."/>
            <person name="Albert R."/>
            <person name="Binder M."/>
            <person name="Bloem J."/>
            <person name="Labutti K."/>
            <person name="Salamov A."/>
            <person name="Andreopoulos B."/>
            <person name="Baker S."/>
            <person name="Barry K."/>
            <person name="Bills G."/>
            <person name="Bluhm B."/>
            <person name="Cannon C."/>
            <person name="Castanera R."/>
            <person name="Culley D."/>
            <person name="Daum C."/>
            <person name="Ezra D."/>
            <person name="Gonzalez J."/>
            <person name="Henrissat B."/>
            <person name="Kuo A."/>
            <person name="Liang C."/>
            <person name="Lipzen A."/>
            <person name="Lutzoni F."/>
            <person name="Magnuson J."/>
            <person name="Mondo S."/>
            <person name="Nolan M."/>
            <person name="Ohm R."/>
            <person name="Pangilinan J."/>
            <person name="Park H.-J."/>
            <person name="Ramirez L."/>
            <person name="Alfaro M."/>
            <person name="Sun H."/>
            <person name="Tritt A."/>
            <person name="Yoshinaga Y."/>
            <person name="Zwiers L.-H."/>
            <person name="Turgeon B."/>
            <person name="Goodwin S."/>
            <person name="Spatafora J."/>
            <person name="Crous P."/>
            <person name="Grigoriev I."/>
        </authorList>
    </citation>
    <scope>NUCLEOTIDE SEQUENCE</scope>
    <source>
        <strain evidence="6">CBS 107.79</strain>
    </source>
</reference>
<dbReference type="SUPFAM" id="SSF48403">
    <property type="entry name" value="Ankyrin repeat"/>
    <property type="match status" value="1"/>
</dbReference>
<gene>
    <name evidence="6" type="ORF">BU23DRAFT_572902</name>
</gene>
<name>A0A6A5UVE6_9PLEO</name>
<proteinExistence type="predicted"/>
<evidence type="ECO:0000256" key="5">
    <source>
        <dbReference type="SAM" id="SignalP"/>
    </source>
</evidence>
<keyword evidence="1" id="KW-0677">Repeat</keyword>
<dbReference type="AlphaFoldDB" id="A0A6A5UVE6"/>
<accession>A0A6A5UVE6</accession>
<dbReference type="PANTHER" id="PTHR24173:SF74">
    <property type="entry name" value="ANKYRIN REPEAT DOMAIN-CONTAINING PROTEIN 16"/>
    <property type="match status" value="1"/>
</dbReference>
<dbReference type="PROSITE" id="PS50297">
    <property type="entry name" value="ANK_REP_REGION"/>
    <property type="match status" value="3"/>
</dbReference>
<evidence type="ECO:0000313" key="7">
    <source>
        <dbReference type="Proteomes" id="UP000800036"/>
    </source>
</evidence>
<protein>
    <submittedName>
        <fullName evidence="6">Ankyrin</fullName>
    </submittedName>
</protein>